<reference evidence="1" key="1">
    <citation type="journal article" date="2020" name="Nature">
        <title>Giant virus diversity and host interactions through global metagenomics.</title>
        <authorList>
            <person name="Schulz F."/>
            <person name="Roux S."/>
            <person name="Paez-Espino D."/>
            <person name="Jungbluth S."/>
            <person name="Walsh D.A."/>
            <person name="Denef V.J."/>
            <person name="McMahon K.D."/>
            <person name="Konstantinidis K.T."/>
            <person name="Eloe-Fadrosh E.A."/>
            <person name="Kyrpides N.C."/>
            <person name="Woyke T."/>
        </authorList>
    </citation>
    <scope>NUCLEOTIDE SEQUENCE</scope>
    <source>
        <strain evidence="1">GVMAG-M-3300023174-68</strain>
    </source>
</reference>
<name>A0A6C0DW72_9ZZZZ</name>
<dbReference type="AlphaFoldDB" id="A0A6C0DW72"/>
<evidence type="ECO:0008006" key="2">
    <source>
        <dbReference type="Google" id="ProtNLM"/>
    </source>
</evidence>
<protein>
    <recommendedName>
        <fullName evidence="2">Agenet domain-containing protein</fullName>
    </recommendedName>
</protein>
<evidence type="ECO:0000313" key="1">
    <source>
        <dbReference type="EMBL" id="QHT20691.1"/>
    </source>
</evidence>
<sequence>MPQYNIGDRVDRIEDREVTGATIIAIQETINETINETIVELQYDEGGSGWWPTTSIKPIGT</sequence>
<proteinExistence type="predicted"/>
<dbReference type="EMBL" id="MN739680">
    <property type="protein sequence ID" value="QHT20691.1"/>
    <property type="molecule type" value="Genomic_DNA"/>
</dbReference>
<organism evidence="1">
    <name type="scientific">viral metagenome</name>
    <dbReference type="NCBI Taxonomy" id="1070528"/>
    <lineage>
        <taxon>unclassified sequences</taxon>
        <taxon>metagenomes</taxon>
        <taxon>organismal metagenomes</taxon>
    </lineage>
</organism>
<accession>A0A6C0DW72</accession>